<evidence type="ECO:0000313" key="4">
    <source>
        <dbReference type="Proteomes" id="UP000320762"/>
    </source>
</evidence>
<keyword evidence="4" id="KW-1185">Reference proteome</keyword>
<evidence type="ECO:0000313" key="2">
    <source>
        <dbReference type="EMBL" id="TRM55126.1"/>
    </source>
</evidence>
<name>A0A550BRG1_9AGAR</name>
<dbReference type="EMBL" id="VDMD01000318">
    <property type="protein sequence ID" value="TRM55126.1"/>
    <property type="molecule type" value="Genomic_DNA"/>
</dbReference>
<reference evidence="2 4" key="1">
    <citation type="journal article" date="2019" name="New Phytol.">
        <title>Comparative genomics reveals unique wood-decay strategies and fruiting body development in the Schizophyllaceae.</title>
        <authorList>
            <person name="Almasi E."/>
            <person name="Sahu N."/>
            <person name="Krizsan K."/>
            <person name="Balint B."/>
            <person name="Kovacs G.M."/>
            <person name="Kiss B."/>
            <person name="Cseklye J."/>
            <person name="Drula E."/>
            <person name="Henrissat B."/>
            <person name="Nagy I."/>
            <person name="Chovatia M."/>
            <person name="Adam C."/>
            <person name="LaButti K."/>
            <person name="Lipzen A."/>
            <person name="Riley R."/>
            <person name="Grigoriev I.V."/>
            <person name="Nagy L.G."/>
        </authorList>
    </citation>
    <scope>NUCLEOTIDE SEQUENCE [LARGE SCALE GENOMIC DNA]</scope>
    <source>
        <strain evidence="2 4">NL-1724</strain>
    </source>
</reference>
<reference evidence="2" key="2">
    <citation type="submission" date="2019-06" db="EMBL/GenBank/DDBJ databases">
        <authorList>
            <consortium name="DOE Joint Genome Institute"/>
            <person name="Ahrendt S.R."/>
            <person name="Cantor M.N."/>
            <person name="Hua S.X."/>
        </authorList>
    </citation>
    <scope>NUCLEOTIDE SEQUENCE</scope>
    <source>
        <strain evidence="2">NL-1724</strain>
    </source>
</reference>
<protein>
    <recommendedName>
        <fullName evidence="5">DNA breaking-rejoining enzyme</fullName>
    </recommendedName>
</protein>
<organism evidence="2 4">
    <name type="scientific">Schizophyllum amplum</name>
    <dbReference type="NCBI Taxonomy" id="97359"/>
    <lineage>
        <taxon>Eukaryota</taxon>
        <taxon>Fungi</taxon>
        <taxon>Dikarya</taxon>
        <taxon>Basidiomycota</taxon>
        <taxon>Agaricomycotina</taxon>
        <taxon>Agaricomycetes</taxon>
        <taxon>Agaricomycetidae</taxon>
        <taxon>Agaricales</taxon>
        <taxon>Schizophyllaceae</taxon>
        <taxon>Schizophyllum</taxon>
    </lineage>
</organism>
<dbReference type="OrthoDB" id="3163890at2759"/>
<comment type="caution">
    <text evidence="2">The sequence shown here is derived from an EMBL/GenBank/DDBJ whole genome shotgun (WGS) entry which is preliminary data.</text>
</comment>
<dbReference type="SUPFAM" id="SSF56349">
    <property type="entry name" value="DNA breaking-rejoining enzymes"/>
    <property type="match status" value="1"/>
</dbReference>
<dbReference type="InterPro" id="IPR013762">
    <property type="entry name" value="Integrase-like_cat_sf"/>
</dbReference>
<evidence type="ECO:0000313" key="3">
    <source>
        <dbReference type="EMBL" id="TRM55437.1"/>
    </source>
</evidence>
<dbReference type="Proteomes" id="UP000320762">
    <property type="component" value="Unassembled WGS sequence"/>
</dbReference>
<sequence>EQYAYACPVRALAAWLECLDEANIHNGYIFRKFAQGDRIMSKDESLTSEHFLELFRNNLLDLRIDPASYGTHSFRRGGCQYWMVVRRWNLRKLCDWGGWSVEFNNMTIVKYVISWNDDPLERREDYTNPDIAPTLKCYACGRSCHCA</sequence>
<proteinExistence type="predicted"/>
<evidence type="ECO:0008006" key="5">
    <source>
        <dbReference type="Google" id="ProtNLM"/>
    </source>
</evidence>
<keyword evidence="1" id="KW-0233">DNA recombination</keyword>
<dbReference type="GO" id="GO:0006310">
    <property type="term" value="P:DNA recombination"/>
    <property type="evidence" value="ECO:0007669"/>
    <property type="project" value="UniProtKB-KW"/>
</dbReference>
<feature type="non-terminal residue" evidence="2">
    <location>
        <position position="1"/>
    </location>
</feature>
<gene>
    <name evidence="3" type="ORF">BD626DRAFT_417780</name>
    <name evidence="2" type="ORF">BD626DRAFT_420486</name>
</gene>
<dbReference type="Gene3D" id="1.10.443.10">
    <property type="entry name" value="Intergrase catalytic core"/>
    <property type="match status" value="1"/>
</dbReference>
<dbReference type="AlphaFoldDB" id="A0A550BRG1"/>
<dbReference type="EMBL" id="VDMD01000147">
    <property type="protein sequence ID" value="TRM55437.1"/>
    <property type="molecule type" value="Genomic_DNA"/>
</dbReference>
<dbReference type="GO" id="GO:0003677">
    <property type="term" value="F:DNA binding"/>
    <property type="evidence" value="ECO:0007669"/>
    <property type="project" value="InterPro"/>
</dbReference>
<accession>A0A550BRG1</accession>
<evidence type="ECO:0000256" key="1">
    <source>
        <dbReference type="ARBA" id="ARBA00023172"/>
    </source>
</evidence>
<dbReference type="GO" id="GO:0015074">
    <property type="term" value="P:DNA integration"/>
    <property type="evidence" value="ECO:0007669"/>
    <property type="project" value="InterPro"/>
</dbReference>
<dbReference type="InterPro" id="IPR011010">
    <property type="entry name" value="DNA_brk_join_enz"/>
</dbReference>